<dbReference type="AlphaFoldDB" id="B4VRB0"/>
<dbReference type="HOGENOM" id="CLU_1812475_0_0_3"/>
<dbReference type="RefSeq" id="WP_006101166.1">
    <property type="nucleotide sequence ID" value="NZ_DS989849.1"/>
</dbReference>
<evidence type="ECO:0000313" key="3">
    <source>
        <dbReference type="Proteomes" id="UP000003835"/>
    </source>
</evidence>
<keyword evidence="3" id="KW-1185">Reference proteome</keyword>
<keyword evidence="1" id="KW-1133">Transmembrane helix</keyword>
<protein>
    <submittedName>
        <fullName evidence="2">Uncharacterized protein</fullName>
    </submittedName>
</protein>
<dbReference type="eggNOG" id="ENOG5032ZYP">
    <property type="taxonomic scope" value="Bacteria"/>
</dbReference>
<dbReference type="OrthoDB" id="490888at2"/>
<accession>B4VRB0</accession>
<dbReference type="STRING" id="118168.MC7420_1375"/>
<keyword evidence="1" id="KW-0812">Transmembrane</keyword>
<dbReference type="Proteomes" id="UP000003835">
    <property type="component" value="Unassembled WGS sequence"/>
</dbReference>
<dbReference type="EMBL" id="DS989849">
    <property type="protein sequence ID" value="EDX75457.1"/>
    <property type="molecule type" value="Genomic_DNA"/>
</dbReference>
<evidence type="ECO:0000313" key="2">
    <source>
        <dbReference type="EMBL" id="EDX75457.1"/>
    </source>
</evidence>
<name>B4VRB0_9CYAN</name>
<reference evidence="2 3" key="1">
    <citation type="submission" date="2008-07" db="EMBL/GenBank/DDBJ databases">
        <authorList>
            <person name="Tandeau de Marsac N."/>
            <person name="Ferriera S."/>
            <person name="Johnson J."/>
            <person name="Kravitz S."/>
            <person name="Beeson K."/>
            <person name="Sutton G."/>
            <person name="Rogers Y.-H."/>
            <person name="Friedman R."/>
            <person name="Frazier M."/>
            <person name="Venter J.C."/>
        </authorList>
    </citation>
    <scope>NUCLEOTIDE SEQUENCE [LARGE SCALE GENOMIC DNA]</scope>
    <source>
        <strain evidence="2 3">PCC 7420</strain>
    </source>
</reference>
<sequence>MKDSVTTNPFGQPLTEIKGKPGIIWGNVVVPASGRSKITIKLLDDLLQTRITLAYGLENKEIYTRLDDIGSIEIVEGRLWWLLWLGLATIGVYLIGIIFIVLFLFIKQRWIVIYAKSVNLVVFYNKAENVEQFRTTVLAALR</sequence>
<organism evidence="2 3">
    <name type="scientific">Coleofasciculus chthonoplastes PCC 7420</name>
    <dbReference type="NCBI Taxonomy" id="118168"/>
    <lineage>
        <taxon>Bacteria</taxon>
        <taxon>Bacillati</taxon>
        <taxon>Cyanobacteriota</taxon>
        <taxon>Cyanophyceae</taxon>
        <taxon>Coleofasciculales</taxon>
        <taxon>Coleofasciculaceae</taxon>
        <taxon>Coleofasciculus</taxon>
    </lineage>
</organism>
<feature type="transmembrane region" description="Helical" evidence="1">
    <location>
        <begin position="81"/>
        <end position="106"/>
    </location>
</feature>
<keyword evidence="1" id="KW-0472">Membrane</keyword>
<gene>
    <name evidence="2" type="ORF">MC7420_1375</name>
</gene>
<proteinExistence type="predicted"/>
<evidence type="ECO:0000256" key="1">
    <source>
        <dbReference type="SAM" id="Phobius"/>
    </source>
</evidence>